<organism evidence="1 2">
    <name type="scientific">Chitinophaga eiseniae</name>
    <dbReference type="NCBI Taxonomy" id="634771"/>
    <lineage>
        <taxon>Bacteria</taxon>
        <taxon>Pseudomonadati</taxon>
        <taxon>Bacteroidota</taxon>
        <taxon>Chitinophagia</taxon>
        <taxon>Chitinophagales</taxon>
        <taxon>Chitinophagaceae</taxon>
        <taxon>Chitinophaga</taxon>
    </lineage>
</organism>
<protein>
    <submittedName>
        <fullName evidence="1">Uncharacterized protein</fullName>
    </submittedName>
</protein>
<sequence>MDLIINARQAGRKHALIEKRKIVIDDLPVNPSLRELLAAVVKQQVNAYNDKPSEKNLLPFLSKEQVADQADAGKVGFGSIYNENKADMSKAQETAMQAYEDGLYAVFADEEELQGLDRTFVLHPETVITFIRLTFLAGSIW</sequence>
<dbReference type="AlphaFoldDB" id="A0A1T4TVT8"/>
<keyword evidence="2" id="KW-1185">Reference proteome</keyword>
<gene>
    <name evidence="1" type="ORF">SAMN04488128_106441</name>
</gene>
<dbReference type="Proteomes" id="UP000190367">
    <property type="component" value="Unassembled WGS sequence"/>
</dbReference>
<evidence type="ECO:0000313" key="2">
    <source>
        <dbReference type="Proteomes" id="UP000190367"/>
    </source>
</evidence>
<dbReference type="EMBL" id="FUWZ01000006">
    <property type="protein sequence ID" value="SKA44565.1"/>
    <property type="molecule type" value="Genomic_DNA"/>
</dbReference>
<dbReference type="OrthoDB" id="9808343at2"/>
<evidence type="ECO:0000313" key="1">
    <source>
        <dbReference type="EMBL" id="SKA44565.1"/>
    </source>
</evidence>
<accession>A0A1T4TVT8</accession>
<dbReference type="RefSeq" id="WP_078672777.1">
    <property type="nucleotide sequence ID" value="NZ_FUWZ01000006.1"/>
</dbReference>
<proteinExistence type="predicted"/>
<dbReference type="STRING" id="634771.SAMN04488128_106441"/>
<name>A0A1T4TVT8_9BACT</name>
<reference evidence="2" key="1">
    <citation type="submission" date="2017-02" db="EMBL/GenBank/DDBJ databases">
        <authorList>
            <person name="Varghese N."/>
            <person name="Submissions S."/>
        </authorList>
    </citation>
    <scope>NUCLEOTIDE SEQUENCE [LARGE SCALE GENOMIC DNA]</scope>
    <source>
        <strain evidence="2">DSM 22224</strain>
    </source>
</reference>